<keyword evidence="3" id="KW-1185">Reference proteome</keyword>
<dbReference type="AlphaFoldDB" id="A0A1M6M997"/>
<protein>
    <submittedName>
        <fullName evidence="2">Lysophospholipase, alpha-beta hydrolase superfamily</fullName>
    </submittedName>
</protein>
<dbReference type="InterPro" id="IPR029058">
    <property type="entry name" value="AB_hydrolase_fold"/>
</dbReference>
<evidence type="ECO:0000313" key="3">
    <source>
        <dbReference type="Proteomes" id="UP000184052"/>
    </source>
</evidence>
<name>A0A1M6M997_9FIRM</name>
<dbReference type="InterPro" id="IPR051044">
    <property type="entry name" value="MAG_DAG_Lipase"/>
</dbReference>
<dbReference type="PRINTS" id="PR00111">
    <property type="entry name" value="ABHYDROLASE"/>
</dbReference>
<proteinExistence type="predicted"/>
<dbReference type="Gene3D" id="3.40.50.1820">
    <property type="entry name" value="alpha/beta hydrolase"/>
    <property type="match status" value="1"/>
</dbReference>
<reference evidence="2 3" key="1">
    <citation type="submission" date="2016-11" db="EMBL/GenBank/DDBJ databases">
        <authorList>
            <person name="Jaros S."/>
            <person name="Januszkiewicz K."/>
            <person name="Wedrychowicz H."/>
        </authorList>
    </citation>
    <scope>NUCLEOTIDE SEQUENCE [LARGE SCALE GENOMIC DNA]</scope>
    <source>
        <strain evidence="2 3">DSM 17477</strain>
    </source>
</reference>
<dbReference type="Pfam" id="PF12146">
    <property type="entry name" value="Hydrolase_4"/>
    <property type="match status" value="1"/>
</dbReference>
<evidence type="ECO:0000313" key="2">
    <source>
        <dbReference type="EMBL" id="SHJ79863.1"/>
    </source>
</evidence>
<dbReference type="PANTHER" id="PTHR11614">
    <property type="entry name" value="PHOSPHOLIPASE-RELATED"/>
    <property type="match status" value="1"/>
</dbReference>
<dbReference type="STRING" id="1121476.SAMN02745751_03398"/>
<dbReference type="InterPro" id="IPR000073">
    <property type="entry name" value="AB_hydrolase_1"/>
</dbReference>
<dbReference type="RefSeq" id="WP_073050752.1">
    <property type="nucleotide sequence ID" value="NZ_FQZL01000039.1"/>
</dbReference>
<evidence type="ECO:0000259" key="1">
    <source>
        <dbReference type="Pfam" id="PF12146"/>
    </source>
</evidence>
<keyword evidence="2" id="KW-0378">Hydrolase</keyword>
<organism evidence="2 3">
    <name type="scientific">Dethiosulfatibacter aminovorans DSM 17477</name>
    <dbReference type="NCBI Taxonomy" id="1121476"/>
    <lineage>
        <taxon>Bacteria</taxon>
        <taxon>Bacillati</taxon>
        <taxon>Bacillota</taxon>
        <taxon>Tissierellia</taxon>
        <taxon>Dethiosulfatibacter</taxon>
    </lineage>
</organism>
<dbReference type="InterPro" id="IPR022742">
    <property type="entry name" value="Hydrolase_4"/>
</dbReference>
<dbReference type="Proteomes" id="UP000184052">
    <property type="component" value="Unassembled WGS sequence"/>
</dbReference>
<dbReference type="GO" id="GO:0016787">
    <property type="term" value="F:hydrolase activity"/>
    <property type="evidence" value="ECO:0007669"/>
    <property type="project" value="UniProtKB-KW"/>
</dbReference>
<dbReference type="EMBL" id="FQZL01000039">
    <property type="protein sequence ID" value="SHJ79863.1"/>
    <property type="molecule type" value="Genomic_DNA"/>
</dbReference>
<gene>
    <name evidence="2" type="ORF">SAMN02745751_03398</name>
</gene>
<feature type="domain" description="Serine aminopeptidase S33" evidence="1">
    <location>
        <begin position="25"/>
        <end position="260"/>
    </location>
</feature>
<sequence>MTGKEFEVKTKDNLVLACRKNEVENPKAVFVIVHGFAEHMGRYEYLVKKMNEDGISTYRFDNRGHGKSQGKRGHLENYMDLVTDADGIVDVARDENPGKPIYMMGHSMGGFITLLYGITYPDKLKGQVLSGAASYYNDELKGLKGRFMKLANNIKPDFYIKNDLSENLSRDPDVVNRYRNDELCFDKATAGFYYQFLVSGTDYLVKNLSKYEYSCLILHGGNDKIIPKEASVNLYESISSIDKSIKIYPGLYHEIFNEKERDEVIDHLLKWINERVE</sequence>
<accession>A0A1M6M997</accession>
<dbReference type="SUPFAM" id="SSF53474">
    <property type="entry name" value="alpha/beta-Hydrolases"/>
    <property type="match status" value="1"/>
</dbReference>
<dbReference type="OrthoDB" id="9806902at2"/>